<feature type="region of interest" description="Disordered" evidence="1">
    <location>
        <begin position="139"/>
        <end position="177"/>
    </location>
</feature>
<reference evidence="2" key="2">
    <citation type="submission" date="2023-05" db="EMBL/GenBank/DDBJ databases">
        <authorList>
            <consortium name="Lawrence Berkeley National Laboratory"/>
            <person name="Steindorff A."/>
            <person name="Hensen N."/>
            <person name="Bonometti L."/>
            <person name="Westerberg I."/>
            <person name="Brannstrom I.O."/>
            <person name="Guillou S."/>
            <person name="Cros-Aarteil S."/>
            <person name="Calhoun S."/>
            <person name="Haridas S."/>
            <person name="Kuo A."/>
            <person name="Mondo S."/>
            <person name="Pangilinan J."/>
            <person name="Riley R."/>
            <person name="Labutti K."/>
            <person name="Andreopoulos B."/>
            <person name="Lipzen A."/>
            <person name="Chen C."/>
            <person name="Yanf M."/>
            <person name="Daum C."/>
            <person name="Ng V."/>
            <person name="Clum A."/>
            <person name="Ohm R."/>
            <person name="Martin F."/>
            <person name="Silar P."/>
            <person name="Natvig D."/>
            <person name="Lalanne C."/>
            <person name="Gautier V."/>
            <person name="Ament-Velasquez S.L."/>
            <person name="Kruys A."/>
            <person name="Hutchinson M.I."/>
            <person name="Powell A.J."/>
            <person name="Barry K."/>
            <person name="Miller A.N."/>
            <person name="Grigoriev I.V."/>
            <person name="Debuchy R."/>
            <person name="Gladieux P."/>
            <person name="Thoren M.H."/>
            <person name="Johannesson H."/>
        </authorList>
    </citation>
    <scope>NUCLEOTIDE SEQUENCE</scope>
    <source>
        <strain evidence="2">CBS 990.96</strain>
    </source>
</reference>
<accession>A0AAN7BYC3</accession>
<organism evidence="2 3">
    <name type="scientific">Podospora fimiseda</name>
    <dbReference type="NCBI Taxonomy" id="252190"/>
    <lineage>
        <taxon>Eukaryota</taxon>
        <taxon>Fungi</taxon>
        <taxon>Dikarya</taxon>
        <taxon>Ascomycota</taxon>
        <taxon>Pezizomycotina</taxon>
        <taxon>Sordariomycetes</taxon>
        <taxon>Sordariomycetidae</taxon>
        <taxon>Sordariales</taxon>
        <taxon>Podosporaceae</taxon>
        <taxon>Podospora</taxon>
    </lineage>
</organism>
<evidence type="ECO:0000313" key="3">
    <source>
        <dbReference type="Proteomes" id="UP001301958"/>
    </source>
</evidence>
<comment type="caution">
    <text evidence="2">The sequence shown here is derived from an EMBL/GenBank/DDBJ whole genome shotgun (WGS) entry which is preliminary data.</text>
</comment>
<dbReference type="EMBL" id="MU865294">
    <property type="protein sequence ID" value="KAK4231188.1"/>
    <property type="molecule type" value="Genomic_DNA"/>
</dbReference>
<dbReference type="AlphaFoldDB" id="A0AAN7BYC3"/>
<evidence type="ECO:0000256" key="1">
    <source>
        <dbReference type="SAM" id="MobiDB-lite"/>
    </source>
</evidence>
<sequence length="213" mass="23953">MNSGRHCVIAVLGTWGRETWGIDTLKSTKEPVTESHCRQARPFFFVVPRFLPGLAQASMVRRRGHGRGPPSRIRVLFFDFNRSPLYPCPSHVFSRTCMNMRFRYHEQQLRSCYFWPAVIPQLNRVGNARPLSLETCLRPHTSTKSSATTDGTTSGQSASLSSQHCSHPPTRDNSSLSLRLVGDKDTCQATEKARVLQGIHGQVVCTTLYQVHL</sequence>
<name>A0AAN7BYC3_9PEZI</name>
<feature type="compositionally biased region" description="Polar residues" evidence="1">
    <location>
        <begin position="140"/>
        <end position="177"/>
    </location>
</feature>
<reference evidence="2" key="1">
    <citation type="journal article" date="2023" name="Mol. Phylogenet. Evol.">
        <title>Genome-scale phylogeny and comparative genomics of the fungal order Sordariales.</title>
        <authorList>
            <person name="Hensen N."/>
            <person name="Bonometti L."/>
            <person name="Westerberg I."/>
            <person name="Brannstrom I.O."/>
            <person name="Guillou S."/>
            <person name="Cros-Aarteil S."/>
            <person name="Calhoun S."/>
            <person name="Haridas S."/>
            <person name="Kuo A."/>
            <person name="Mondo S."/>
            <person name="Pangilinan J."/>
            <person name="Riley R."/>
            <person name="LaButti K."/>
            <person name="Andreopoulos B."/>
            <person name="Lipzen A."/>
            <person name="Chen C."/>
            <person name="Yan M."/>
            <person name="Daum C."/>
            <person name="Ng V."/>
            <person name="Clum A."/>
            <person name="Steindorff A."/>
            <person name="Ohm R.A."/>
            <person name="Martin F."/>
            <person name="Silar P."/>
            <person name="Natvig D.O."/>
            <person name="Lalanne C."/>
            <person name="Gautier V."/>
            <person name="Ament-Velasquez S.L."/>
            <person name="Kruys A."/>
            <person name="Hutchinson M.I."/>
            <person name="Powell A.J."/>
            <person name="Barry K."/>
            <person name="Miller A.N."/>
            <person name="Grigoriev I.V."/>
            <person name="Debuchy R."/>
            <person name="Gladieux P."/>
            <person name="Hiltunen Thoren M."/>
            <person name="Johannesson H."/>
        </authorList>
    </citation>
    <scope>NUCLEOTIDE SEQUENCE</scope>
    <source>
        <strain evidence="2">CBS 990.96</strain>
    </source>
</reference>
<dbReference type="Proteomes" id="UP001301958">
    <property type="component" value="Unassembled WGS sequence"/>
</dbReference>
<protein>
    <submittedName>
        <fullName evidence="2">Uncharacterized protein</fullName>
    </submittedName>
</protein>
<keyword evidence="3" id="KW-1185">Reference proteome</keyword>
<evidence type="ECO:0000313" key="2">
    <source>
        <dbReference type="EMBL" id="KAK4231188.1"/>
    </source>
</evidence>
<proteinExistence type="predicted"/>
<gene>
    <name evidence="2" type="ORF">QBC38DRAFT_261003</name>
</gene>